<dbReference type="Proteomes" id="UP001165083">
    <property type="component" value="Unassembled WGS sequence"/>
</dbReference>
<sequence length="1170" mass="131662">MASIRRLLSAESCEDECEALRQLLQSGEFNDNSPLDLGSLCCESRILECDRDEDGRNSSQSLLDDLLLYVIVRNFGATAVSAGGNAILGIKEQVLERWWEFDAQHLTEVHSLVQNLHELLLKSEWKAAEICTLGCVTKRVQDPRARQKFLVFAFQIVRFSSKFKVLLLETQAGQPGELDAKFFDEAVHLMLLGVTDLWSAIRKDCAKMAAVIAFEFPSKPHIDQFIDSLIGVAIGSRSVSADKTQVTAWTEREGALLTLLILISSIKTETISEAQTTKDAAKVSQVKDDIMGRLSLHPLPPVKYFLGHHTLMQLPLCLVQTLKPAIYQCLRHDQLGVRQLASQCLVKYAGLCEKSTRLLIFQEVISKLNRIHKNDKIEVDPNNSELLDAHEAEGLLDVLACLAPHLPSGFLLKHWKLIFPTLEKYVMHIASSVRQKSSSVVLALAKLSQYCHNNDVSVSDNSLPSDQDSLRLMVEMLLSLSKTRNDEDSFCWQQKEGRLLSIDVLVNVLGESLIRRGNDISTMLLWHPNCTKPQQRQSSSLEYLQSFLWAHEQAQAATWVLDDEKAESSAITAEGDDGKSEKTSLVEAVSAWIDTNRGKSNLPDSRLMFWQQVLSGCIDQTREAFESSQFELRRISRQLLPGLLRLTIWTDQLQFISSTYLENNPMKTAWGWTCMKSILLHLRYVEESVTAFNGNNKLCISQKLISYWKIAWNSAIATQTIALNASTDSEVIVAAMEMRIMVFLCFGTQTNSPHQTIHFLDCALASIHEHLSVDMQIEDLRAWTESTINNNGTLDRQFSIILVPLLHAVTSTLYYLAEQREQVDASIINESQQGKNILTWNRRWLCLERITLSWLSTQDMFRWITLSKSEAQSHLLQSLTLLICFPNTHLSLADEQQEFDRIMNCLNARFASSQENKILIKELTYPKLLNAYLQIWLRSIRNGYCTGKNVISVLRLYSQHQQQQQHSIAVTITKKAEVSFTCPAAESWDDWDEDNEDEVQQVSPVHNSTDSDNFLHPDASFCETLNNLDDSHIRSLSESLRSVSDLAREQGIPTQHFAQMQHQIDICLQSRVSVLSPTKFHIHMQCANANIATITESTTSQVSISCSHTFNLPGGNSTLAVTLSVAMDLVCSACISSDSRRSSSPLLSSRIVCSGSQSLKSSLLTVVRHL</sequence>
<dbReference type="OrthoDB" id="407325at2759"/>
<evidence type="ECO:0000313" key="2">
    <source>
        <dbReference type="Proteomes" id="UP001165083"/>
    </source>
</evidence>
<accession>A0A9W6WXQ9</accession>
<proteinExistence type="predicted"/>
<dbReference type="EMBL" id="BSXW01000385">
    <property type="protein sequence ID" value="GMF20794.1"/>
    <property type="molecule type" value="Genomic_DNA"/>
</dbReference>
<gene>
    <name evidence="1" type="ORF">Plil01_000813400</name>
</gene>
<dbReference type="SUPFAM" id="SSF48371">
    <property type="entry name" value="ARM repeat"/>
    <property type="match status" value="1"/>
</dbReference>
<dbReference type="AlphaFoldDB" id="A0A9W6WXQ9"/>
<comment type="caution">
    <text evidence="1">The sequence shown here is derived from an EMBL/GenBank/DDBJ whole genome shotgun (WGS) entry which is preliminary data.</text>
</comment>
<keyword evidence="2" id="KW-1185">Reference proteome</keyword>
<evidence type="ECO:0000313" key="1">
    <source>
        <dbReference type="EMBL" id="GMF20794.1"/>
    </source>
</evidence>
<reference evidence="1" key="1">
    <citation type="submission" date="2023-04" db="EMBL/GenBank/DDBJ databases">
        <title>Phytophthora lilii NBRC 32176.</title>
        <authorList>
            <person name="Ichikawa N."/>
            <person name="Sato H."/>
            <person name="Tonouchi N."/>
        </authorList>
    </citation>
    <scope>NUCLEOTIDE SEQUENCE</scope>
    <source>
        <strain evidence="1">NBRC 32176</strain>
    </source>
</reference>
<protein>
    <submittedName>
        <fullName evidence="1">Unnamed protein product</fullName>
    </submittedName>
</protein>
<dbReference type="InterPro" id="IPR016024">
    <property type="entry name" value="ARM-type_fold"/>
</dbReference>
<organism evidence="1 2">
    <name type="scientific">Phytophthora lilii</name>
    <dbReference type="NCBI Taxonomy" id="2077276"/>
    <lineage>
        <taxon>Eukaryota</taxon>
        <taxon>Sar</taxon>
        <taxon>Stramenopiles</taxon>
        <taxon>Oomycota</taxon>
        <taxon>Peronosporomycetes</taxon>
        <taxon>Peronosporales</taxon>
        <taxon>Peronosporaceae</taxon>
        <taxon>Phytophthora</taxon>
    </lineage>
</organism>
<name>A0A9W6WXQ9_9STRA</name>